<evidence type="ECO:0000256" key="7">
    <source>
        <dbReference type="ARBA" id="ARBA00022729"/>
    </source>
</evidence>
<keyword evidence="7" id="KW-0732">Signal</keyword>
<evidence type="ECO:0000256" key="9">
    <source>
        <dbReference type="ARBA" id="ARBA00022960"/>
    </source>
</evidence>
<keyword evidence="6" id="KW-0645">Protease</keyword>
<evidence type="ECO:0000256" key="5">
    <source>
        <dbReference type="ARBA" id="ARBA00022645"/>
    </source>
</evidence>
<proteinExistence type="inferred from homology"/>
<gene>
    <name evidence="15" type="ORF">ACFQ14_16360</name>
</gene>
<evidence type="ECO:0000313" key="16">
    <source>
        <dbReference type="Proteomes" id="UP001597101"/>
    </source>
</evidence>
<comment type="pathway">
    <text evidence="2">Cell wall biogenesis; peptidoglycan biosynthesis.</text>
</comment>
<reference evidence="16" key="1">
    <citation type="journal article" date="2019" name="Int. J. Syst. Evol. Microbiol.">
        <title>The Global Catalogue of Microorganisms (GCM) 10K type strain sequencing project: providing services to taxonomists for standard genome sequencing and annotation.</title>
        <authorList>
            <consortium name="The Broad Institute Genomics Platform"/>
            <consortium name="The Broad Institute Genome Sequencing Center for Infectious Disease"/>
            <person name="Wu L."/>
            <person name="Ma J."/>
        </authorList>
    </citation>
    <scope>NUCLEOTIDE SEQUENCE [LARGE SCALE GENOMIC DNA]</scope>
    <source>
        <strain evidence="16">CCUG 60023</strain>
    </source>
</reference>
<evidence type="ECO:0000256" key="1">
    <source>
        <dbReference type="ARBA" id="ARBA00003217"/>
    </source>
</evidence>
<evidence type="ECO:0000256" key="3">
    <source>
        <dbReference type="ARBA" id="ARBA00007164"/>
    </source>
</evidence>
<evidence type="ECO:0000256" key="10">
    <source>
        <dbReference type="ARBA" id="ARBA00022984"/>
    </source>
</evidence>
<dbReference type="Gene3D" id="2.60.410.10">
    <property type="entry name" value="D-Ala-D-Ala carboxypeptidase, C-terminal domain"/>
    <property type="match status" value="1"/>
</dbReference>
<evidence type="ECO:0000256" key="12">
    <source>
        <dbReference type="ARBA" id="ARBA00034000"/>
    </source>
</evidence>
<comment type="similarity">
    <text evidence="3 13">Belongs to the peptidase S11 family.</text>
</comment>
<dbReference type="InterPro" id="IPR012907">
    <property type="entry name" value="Peptidase_S11_C"/>
</dbReference>
<keyword evidence="9" id="KW-0133">Cell shape</keyword>
<evidence type="ECO:0000256" key="11">
    <source>
        <dbReference type="ARBA" id="ARBA00023316"/>
    </source>
</evidence>
<dbReference type="InterPro" id="IPR015956">
    <property type="entry name" value="Peniciliin-bd_prot_C_sf"/>
</dbReference>
<dbReference type="RefSeq" id="WP_377213966.1">
    <property type="nucleotide sequence ID" value="NZ_JBHTJV010000026.1"/>
</dbReference>
<keyword evidence="8 15" id="KW-0378">Hydrolase</keyword>
<dbReference type="InterPro" id="IPR037167">
    <property type="entry name" value="Peptidase_S11_C_sf"/>
</dbReference>
<keyword evidence="10" id="KW-0573">Peptidoglycan synthesis</keyword>
<dbReference type="PANTHER" id="PTHR21581:SF6">
    <property type="entry name" value="TRAFFICKING PROTEIN PARTICLE COMPLEX SUBUNIT 12"/>
    <property type="match status" value="1"/>
</dbReference>
<dbReference type="PRINTS" id="PR00725">
    <property type="entry name" value="DADACBPTASE1"/>
</dbReference>
<dbReference type="EMBL" id="JBHTJV010000026">
    <property type="protein sequence ID" value="MFD0917978.1"/>
    <property type="molecule type" value="Genomic_DNA"/>
</dbReference>
<dbReference type="Pfam" id="PF00768">
    <property type="entry name" value="Peptidase_S11"/>
    <property type="match status" value="1"/>
</dbReference>
<keyword evidence="16" id="KW-1185">Reference proteome</keyword>
<dbReference type="EC" id="3.4.16.4" evidence="4"/>
<comment type="catalytic activity">
    <reaction evidence="12">
        <text>Preferential cleavage: (Ac)2-L-Lys-D-Ala-|-D-Ala. Also transpeptidation of peptidyl-alanyl moieties that are N-acyl substituents of D-alanine.</text>
        <dbReference type="EC" id="3.4.16.4"/>
    </reaction>
</comment>
<sequence>MGFGLAYAQGFQTKAKQAVVMDYETGTILFQKNADQLIPPASLAKLMTMAVVFDALKSGRLTLEDTFTISEDAWRRGGANSGGSSMFAKLNDDIRLEDLIRGVIIQSGNDAAIAIAEGMAGSEVAFAGLMNQLARRIGLEQSTFRNSTGLPDDEQKVTARELAYLARHIIRNHPEYYSIYSEPEFKWGRINQRNRNPLLGKVDGADGLKTGFTTASGYALVGSAQQEGRRVIIVLSGLESIRERSAEAVKIMRWGFRAFEPIELFAAGESVGEADVYGGAKSGVSLRAADGALKIFVPIGFRDRLRMQIVFKGPLLPPVNEGDQVAKLQVLIDGAVSQETLLYAAESVEQGTITQRATDAIQELLVGLIRF</sequence>
<dbReference type="Pfam" id="PF07943">
    <property type="entry name" value="PBP5_C"/>
    <property type="match status" value="1"/>
</dbReference>
<feature type="domain" description="Peptidase S11 D-Ala-D-Ala carboxypeptidase A C-terminal" evidence="14">
    <location>
        <begin position="259"/>
        <end position="350"/>
    </location>
</feature>
<keyword evidence="5 15" id="KW-0121">Carboxypeptidase</keyword>
<comment type="function">
    <text evidence="1">Removes C-terminal D-alanyl residues from sugar-peptide cell wall precursors.</text>
</comment>
<dbReference type="SMART" id="SM00936">
    <property type="entry name" value="PBP5_C"/>
    <property type="match status" value="1"/>
</dbReference>
<dbReference type="SUPFAM" id="SSF56601">
    <property type="entry name" value="beta-lactamase/transpeptidase-like"/>
    <property type="match status" value="1"/>
</dbReference>
<evidence type="ECO:0000256" key="4">
    <source>
        <dbReference type="ARBA" id="ARBA00012448"/>
    </source>
</evidence>
<evidence type="ECO:0000256" key="13">
    <source>
        <dbReference type="RuleBase" id="RU004016"/>
    </source>
</evidence>
<dbReference type="Gene3D" id="3.40.710.10">
    <property type="entry name" value="DD-peptidase/beta-lactamase superfamily"/>
    <property type="match status" value="1"/>
</dbReference>
<dbReference type="InterPro" id="IPR018044">
    <property type="entry name" value="Peptidase_S11"/>
</dbReference>
<comment type="caution">
    <text evidence="15">The sequence shown here is derived from an EMBL/GenBank/DDBJ whole genome shotgun (WGS) entry which is preliminary data.</text>
</comment>
<dbReference type="SUPFAM" id="SSF69189">
    <property type="entry name" value="Penicillin-binding protein associated domain"/>
    <property type="match status" value="1"/>
</dbReference>
<evidence type="ECO:0000256" key="2">
    <source>
        <dbReference type="ARBA" id="ARBA00004752"/>
    </source>
</evidence>
<evidence type="ECO:0000256" key="8">
    <source>
        <dbReference type="ARBA" id="ARBA00022801"/>
    </source>
</evidence>
<dbReference type="GO" id="GO:0004180">
    <property type="term" value="F:carboxypeptidase activity"/>
    <property type="evidence" value="ECO:0007669"/>
    <property type="project" value="UniProtKB-KW"/>
</dbReference>
<evidence type="ECO:0000259" key="14">
    <source>
        <dbReference type="SMART" id="SM00936"/>
    </source>
</evidence>
<accession>A0ABW3FJM8</accession>
<dbReference type="PANTHER" id="PTHR21581">
    <property type="entry name" value="D-ALANYL-D-ALANINE CARBOXYPEPTIDASE"/>
    <property type="match status" value="1"/>
</dbReference>
<dbReference type="Proteomes" id="UP001597101">
    <property type="component" value="Unassembled WGS sequence"/>
</dbReference>
<evidence type="ECO:0000256" key="6">
    <source>
        <dbReference type="ARBA" id="ARBA00022670"/>
    </source>
</evidence>
<dbReference type="InterPro" id="IPR012338">
    <property type="entry name" value="Beta-lactam/transpept-like"/>
</dbReference>
<evidence type="ECO:0000313" key="15">
    <source>
        <dbReference type="EMBL" id="MFD0917978.1"/>
    </source>
</evidence>
<protein>
    <recommendedName>
        <fullName evidence="4">serine-type D-Ala-D-Ala carboxypeptidase</fullName>
        <ecNumber evidence="4">3.4.16.4</ecNumber>
    </recommendedName>
</protein>
<name>A0ABW3FJM8_9HYPH</name>
<keyword evidence="11" id="KW-0961">Cell wall biogenesis/degradation</keyword>
<dbReference type="InterPro" id="IPR001967">
    <property type="entry name" value="Peptidase_S11_N"/>
</dbReference>
<organism evidence="15 16">
    <name type="scientific">Pseudahrensia aquimaris</name>
    <dbReference type="NCBI Taxonomy" id="744461"/>
    <lineage>
        <taxon>Bacteria</taxon>
        <taxon>Pseudomonadati</taxon>
        <taxon>Pseudomonadota</taxon>
        <taxon>Alphaproteobacteria</taxon>
        <taxon>Hyphomicrobiales</taxon>
        <taxon>Ahrensiaceae</taxon>
        <taxon>Pseudahrensia</taxon>
    </lineage>
</organism>